<evidence type="ECO:0000256" key="1">
    <source>
        <dbReference type="ARBA" id="ARBA00005854"/>
    </source>
</evidence>
<dbReference type="PROSITE" id="PS00670">
    <property type="entry name" value="D_2_HYDROXYACID_DH_2"/>
    <property type="match status" value="1"/>
</dbReference>
<feature type="domain" description="D-isomer specific 2-hydroxyacid dehydrogenase catalytic" evidence="5">
    <location>
        <begin position="5"/>
        <end position="329"/>
    </location>
</feature>
<dbReference type="Gene3D" id="3.40.50.720">
    <property type="entry name" value="NAD(P)-binding Rossmann-like Domain"/>
    <property type="match status" value="2"/>
</dbReference>
<dbReference type="RefSeq" id="WP_087112193.1">
    <property type="nucleotide sequence ID" value="NZ_CBCSCN010000010.1"/>
</dbReference>
<dbReference type="InterPro" id="IPR006140">
    <property type="entry name" value="D-isomer_DH_NAD-bd"/>
</dbReference>
<keyword evidence="2 4" id="KW-0560">Oxidoreductase</keyword>
<evidence type="ECO:0000256" key="3">
    <source>
        <dbReference type="ARBA" id="ARBA00023027"/>
    </source>
</evidence>
<dbReference type="AlphaFoldDB" id="A0A1X7ANA4"/>
<evidence type="ECO:0000313" key="8">
    <source>
        <dbReference type="Proteomes" id="UP000196573"/>
    </source>
</evidence>
<dbReference type="InterPro" id="IPR058205">
    <property type="entry name" value="D-LDH-like"/>
</dbReference>
<dbReference type="SUPFAM" id="SSF51735">
    <property type="entry name" value="NAD(P)-binding Rossmann-fold domains"/>
    <property type="match status" value="1"/>
</dbReference>
<dbReference type="InterPro" id="IPR036291">
    <property type="entry name" value="NAD(P)-bd_dom_sf"/>
</dbReference>
<evidence type="ECO:0000256" key="2">
    <source>
        <dbReference type="ARBA" id="ARBA00023002"/>
    </source>
</evidence>
<dbReference type="EC" id="1.1.1.28" evidence="7"/>
<dbReference type="CDD" id="cd12183">
    <property type="entry name" value="LDH_like_2"/>
    <property type="match status" value="1"/>
</dbReference>
<dbReference type="Proteomes" id="UP000196573">
    <property type="component" value="Unassembled WGS sequence"/>
</dbReference>
<dbReference type="OrthoDB" id="9805416at2"/>
<comment type="similarity">
    <text evidence="1 4">Belongs to the D-isomer specific 2-hydroxyacid dehydrogenase family.</text>
</comment>
<organism evidence="7 8">
    <name type="scientific">Parendozoicomonas haliclonae</name>
    <dbReference type="NCBI Taxonomy" id="1960125"/>
    <lineage>
        <taxon>Bacteria</taxon>
        <taxon>Pseudomonadati</taxon>
        <taxon>Pseudomonadota</taxon>
        <taxon>Gammaproteobacteria</taxon>
        <taxon>Oceanospirillales</taxon>
        <taxon>Endozoicomonadaceae</taxon>
        <taxon>Parendozoicomonas</taxon>
    </lineage>
</organism>
<dbReference type="GO" id="GO:0047545">
    <property type="term" value="F:(S)-2-hydroxyglutarate dehydrogenase activity"/>
    <property type="evidence" value="ECO:0007669"/>
    <property type="project" value="UniProtKB-ARBA"/>
</dbReference>
<dbReference type="GO" id="GO:0004617">
    <property type="term" value="F:phosphoglycerate dehydrogenase activity"/>
    <property type="evidence" value="ECO:0007669"/>
    <property type="project" value="UniProtKB-ARBA"/>
</dbReference>
<dbReference type="SUPFAM" id="SSF52283">
    <property type="entry name" value="Formate/glycerate dehydrogenase catalytic domain-like"/>
    <property type="match status" value="1"/>
</dbReference>
<dbReference type="InterPro" id="IPR006139">
    <property type="entry name" value="D-isomer_2_OHA_DH_cat_dom"/>
</dbReference>
<dbReference type="InterPro" id="IPR029753">
    <property type="entry name" value="D-isomer_DH_CS"/>
</dbReference>
<dbReference type="GO" id="GO:0051287">
    <property type="term" value="F:NAD binding"/>
    <property type="evidence" value="ECO:0007669"/>
    <property type="project" value="InterPro"/>
</dbReference>
<reference evidence="7 8" key="1">
    <citation type="submission" date="2017-03" db="EMBL/GenBank/DDBJ databases">
        <authorList>
            <person name="Afonso C.L."/>
            <person name="Miller P.J."/>
            <person name="Scott M.A."/>
            <person name="Spackman E."/>
            <person name="Goraichik I."/>
            <person name="Dimitrov K.M."/>
            <person name="Suarez D.L."/>
            <person name="Swayne D.E."/>
        </authorList>
    </citation>
    <scope>NUCLEOTIDE SEQUENCE [LARGE SCALE GENOMIC DNA]</scope>
    <source>
        <strain evidence="7">SB41UT1</strain>
    </source>
</reference>
<proteinExistence type="inferred from homology"/>
<evidence type="ECO:0000259" key="5">
    <source>
        <dbReference type="Pfam" id="PF00389"/>
    </source>
</evidence>
<dbReference type="PANTHER" id="PTHR43026:SF1">
    <property type="entry name" value="2-HYDROXYACID DEHYDROGENASE HOMOLOG 1-RELATED"/>
    <property type="match status" value="1"/>
</dbReference>
<evidence type="ECO:0000259" key="6">
    <source>
        <dbReference type="Pfam" id="PF02826"/>
    </source>
</evidence>
<feature type="domain" description="D-isomer specific 2-hydroxyacid dehydrogenase NAD-binding" evidence="6">
    <location>
        <begin position="110"/>
        <end position="298"/>
    </location>
</feature>
<dbReference type="Pfam" id="PF00389">
    <property type="entry name" value="2-Hacid_dh"/>
    <property type="match status" value="1"/>
</dbReference>
<accession>A0A1X7ANA4</accession>
<sequence>MKTLMFSTQSYERPVFEQAASQFGQEIVFQKSRLDITTTRLAAGYNAVCAFVNDDLSTPVLEALSALDISVVALRCAGFNQVNLETAHQLGIKVVRVPAYSPESVAEYTLAMILTMNRKIHKAWNRVREGNFNLNGLLGFNLHGKTVGLIGMGQIGQATANILNGFGMKVLAFDPGMSDEQLKDAGVESVALSDLYRRSDIVSLHCPLNKATKHIINAEALACMKPGAMLINTSRGALIDTEAVTQSLKSGHLGYLGIDVYEQEGDLFFRDLSEEVIQDDVFQRLLTFPNVVVTGHQGFFTHEALESIAITTLNNINELEKNGYCENEVGKEKMV</sequence>
<dbReference type="Pfam" id="PF02826">
    <property type="entry name" value="2-Hacid_dh_C"/>
    <property type="match status" value="1"/>
</dbReference>
<evidence type="ECO:0000313" key="7">
    <source>
        <dbReference type="EMBL" id="SMA49554.1"/>
    </source>
</evidence>
<keyword evidence="3" id="KW-0520">NAD</keyword>
<evidence type="ECO:0000256" key="4">
    <source>
        <dbReference type="RuleBase" id="RU003719"/>
    </source>
</evidence>
<dbReference type="PROSITE" id="PS00671">
    <property type="entry name" value="D_2_HYDROXYACID_DH_3"/>
    <property type="match status" value="1"/>
</dbReference>
<dbReference type="FunFam" id="3.40.50.720:FF:000041">
    <property type="entry name" value="D-3-phosphoglycerate dehydrogenase"/>
    <property type="match status" value="1"/>
</dbReference>
<gene>
    <name evidence="7" type="primary">ldhA</name>
    <name evidence="7" type="ORF">EHSB41UT_03342</name>
</gene>
<keyword evidence="8" id="KW-1185">Reference proteome</keyword>
<dbReference type="EMBL" id="FWPT01000008">
    <property type="protein sequence ID" value="SMA49554.1"/>
    <property type="molecule type" value="Genomic_DNA"/>
</dbReference>
<name>A0A1X7ANA4_9GAMM</name>
<dbReference type="PANTHER" id="PTHR43026">
    <property type="entry name" value="2-HYDROXYACID DEHYDROGENASE HOMOLOG 1-RELATED"/>
    <property type="match status" value="1"/>
</dbReference>
<dbReference type="GO" id="GO:0008720">
    <property type="term" value="F:D-lactate dehydrogenase (NAD+) activity"/>
    <property type="evidence" value="ECO:0007669"/>
    <property type="project" value="UniProtKB-EC"/>
</dbReference>
<protein>
    <submittedName>
        <fullName evidence="7">D-lactate dehydrogenase</fullName>
        <ecNumber evidence="7">1.1.1.28</ecNumber>
    </submittedName>
</protein>
<dbReference type="GO" id="GO:0006564">
    <property type="term" value="P:L-serine biosynthetic process"/>
    <property type="evidence" value="ECO:0007669"/>
    <property type="project" value="UniProtKB-ARBA"/>
</dbReference>